<keyword evidence="6" id="KW-1185">Reference proteome</keyword>
<evidence type="ECO:0008006" key="7">
    <source>
        <dbReference type="Google" id="ProtNLM"/>
    </source>
</evidence>
<reference evidence="5 6" key="1">
    <citation type="submission" date="2024-05" db="EMBL/GenBank/DDBJ databases">
        <authorList>
            <person name="Wallberg A."/>
        </authorList>
    </citation>
    <scope>NUCLEOTIDE SEQUENCE [LARGE SCALE GENOMIC DNA]</scope>
</reference>
<keyword evidence="2" id="KW-0645">Protease</keyword>
<dbReference type="GO" id="GO:0004190">
    <property type="term" value="F:aspartic-type endopeptidase activity"/>
    <property type="evidence" value="ECO:0007669"/>
    <property type="project" value="UniProtKB-KW"/>
</dbReference>
<evidence type="ECO:0000256" key="4">
    <source>
        <dbReference type="ARBA" id="ARBA00022801"/>
    </source>
</evidence>
<accession>A0AAV2SIB5</accession>
<evidence type="ECO:0000313" key="5">
    <source>
        <dbReference type="EMBL" id="CAL4191837.1"/>
    </source>
</evidence>
<dbReference type="Proteomes" id="UP001497623">
    <property type="component" value="Unassembled WGS sequence"/>
</dbReference>
<comment type="caution">
    <text evidence="5">The sequence shown here is derived from an EMBL/GenBank/DDBJ whole genome shotgun (WGS) entry which is preliminary data.</text>
</comment>
<dbReference type="EMBL" id="CAXKWB010068208">
    <property type="protein sequence ID" value="CAL4191837.1"/>
    <property type="molecule type" value="Genomic_DNA"/>
</dbReference>
<dbReference type="AlphaFoldDB" id="A0AAV2SIB5"/>
<dbReference type="CDD" id="cd00303">
    <property type="entry name" value="retropepsin_like"/>
    <property type="match status" value="1"/>
</dbReference>
<protein>
    <recommendedName>
        <fullName evidence="7">Peptidase A2 domain-containing protein</fullName>
    </recommendedName>
</protein>
<keyword evidence="4" id="KW-0378">Hydrolase</keyword>
<feature type="non-terminal residue" evidence="5">
    <location>
        <position position="1"/>
    </location>
</feature>
<dbReference type="Gene3D" id="2.40.70.10">
    <property type="entry name" value="Acid Proteases"/>
    <property type="match status" value="1"/>
</dbReference>
<name>A0AAV2SIB5_MEGNR</name>
<dbReference type="SUPFAM" id="SSF50630">
    <property type="entry name" value="Acid proteases"/>
    <property type="match status" value="2"/>
</dbReference>
<gene>
    <name evidence="5" type="ORF">MNOR_LOCUS36656</name>
</gene>
<dbReference type="GO" id="GO:0006508">
    <property type="term" value="P:proteolysis"/>
    <property type="evidence" value="ECO:0007669"/>
    <property type="project" value="UniProtKB-KW"/>
</dbReference>
<evidence type="ECO:0000256" key="2">
    <source>
        <dbReference type="ARBA" id="ARBA00022670"/>
    </source>
</evidence>
<comment type="similarity">
    <text evidence="1">Belongs to the DDI1 family.</text>
</comment>
<evidence type="ECO:0000313" key="6">
    <source>
        <dbReference type="Proteomes" id="UP001497623"/>
    </source>
</evidence>
<dbReference type="PANTHER" id="PTHR12917:SF1">
    <property type="entry name" value="AT13091P"/>
    <property type="match status" value="1"/>
</dbReference>
<dbReference type="PANTHER" id="PTHR12917">
    <property type="entry name" value="ASPARTYL PROTEASE DDI-RELATED"/>
    <property type="match status" value="1"/>
</dbReference>
<sequence>SIGKILSITFDQAPPDIHGYSGIVLHRRGSEFTLQLCGKDIRVFVDSGSEVNSITLATFQSSMYDASDFQYIRRVGLVTWAGVQEIDVGSLLHVPLLYSDHLTICTSFVVLPVTDNILGLGFLIDTGCKQEWRRNGDAILWVRDEHIIHCDIGHFKTPGLYMTLDFKGVRVQALIDSGASDSLITHDLVEQLNLYVNPIPRVALDANSHSVRIYGVVPQLIIQTDERATWDFFDVFPHQGNLLVPNLSVIDNNQDKLTLGRSFLKQFNCVIDYETTTLYIQKPNGKYIAVILRQIQIEIV</sequence>
<keyword evidence="3" id="KW-0064">Aspartyl protease</keyword>
<evidence type="ECO:0000256" key="1">
    <source>
        <dbReference type="ARBA" id="ARBA00009136"/>
    </source>
</evidence>
<dbReference type="InterPro" id="IPR021109">
    <property type="entry name" value="Peptidase_aspartic_dom_sf"/>
</dbReference>
<organism evidence="5 6">
    <name type="scientific">Meganyctiphanes norvegica</name>
    <name type="common">Northern krill</name>
    <name type="synonym">Thysanopoda norvegica</name>
    <dbReference type="NCBI Taxonomy" id="48144"/>
    <lineage>
        <taxon>Eukaryota</taxon>
        <taxon>Metazoa</taxon>
        <taxon>Ecdysozoa</taxon>
        <taxon>Arthropoda</taxon>
        <taxon>Crustacea</taxon>
        <taxon>Multicrustacea</taxon>
        <taxon>Malacostraca</taxon>
        <taxon>Eumalacostraca</taxon>
        <taxon>Eucarida</taxon>
        <taxon>Euphausiacea</taxon>
        <taxon>Euphausiidae</taxon>
        <taxon>Meganyctiphanes</taxon>
    </lineage>
</organism>
<dbReference type="Pfam" id="PF13650">
    <property type="entry name" value="Asp_protease_2"/>
    <property type="match status" value="1"/>
</dbReference>
<evidence type="ECO:0000256" key="3">
    <source>
        <dbReference type="ARBA" id="ARBA00022750"/>
    </source>
</evidence>
<proteinExistence type="inferred from homology"/>
<dbReference type="PROSITE" id="PS00141">
    <property type="entry name" value="ASP_PROTEASE"/>
    <property type="match status" value="1"/>
</dbReference>
<dbReference type="InterPro" id="IPR001969">
    <property type="entry name" value="Aspartic_peptidase_AS"/>
</dbReference>